<dbReference type="SUPFAM" id="SSF54427">
    <property type="entry name" value="NTF2-like"/>
    <property type="match status" value="1"/>
</dbReference>
<dbReference type="Gene3D" id="3.10.450.50">
    <property type="match status" value="1"/>
</dbReference>
<dbReference type="PANTHER" id="PTHR38436">
    <property type="entry name" value="POLYKETIDE CYCLASE SNOAL-LIKE DOMAIN"/>
    <property type="match status" value="1"/>
</dbReference>
<evidence type="ECO:0000313" key="2">
    <source>
        <dbReference type="Proteomes" id="UP000503278"/>
    </source>
</evidence>
<organism evidence="1 2">
    <name type="scientific">Mucilaginibacter robiniae</name>
    <dbReference type="NCBI Taxonomy" id="2728022"/>
    <lineage>
        <taxon>Bacteria</taxon>
        <taxon>Pseudomonadati</taxon>
        <taxon>Bacteroidota</taxon>
        <taxon>Sphingobacteriia</taxon>
        <taxon>Sphingobacteriales</taxon>
        <taxon>Sphingobacteriaceae</taxon>
        <taxon>Mucilaginibacter</taxon>
    </lineage>
</organism>
<dbReference type="InterPro" id="IPR009959">
    <property type="entry name" value="Cyclase_SnoaL-like"/>
</dbReference>
<sequence>MSKQLNIEAQQKFGEAVNTGNFELFKEVVAPNALDNDPAPGQLLGPEGYMHFFTMMRTAFPDFKVEVEHLVADENNVAFAYTATGTHQGNFNGIPATGKSIKIRGMQISRFENGKMVERWGSSDELGILKQLGVQVG</sequence>
<keyword evidence="2" id="KW-1185">Reference proteome</keyword>
<protein>
    <submittedName>
        <fullName evidence="1">Ester cyclase</fullName>
    </submittedName>
</protein>
<proteinExistence type="predicted"/>
<reference evidence="1 2" key="1">
    <citation type="submission" date="2020-04" db="EMBL/GenBank/DDBJ databases">
        <title>Genome sequencing of novel species.</title>
        <authorList>
            <person name="Heo J."/>
            <person name="Kim S.-J."/>
            <person name="Kim J.-S."/>
            <person name="Hong S.-B."/>
            <person name="Kwon S.-W."/>
        </authorList>
    </citation>
    <scope>NUCLEOTIDE SEQUENCE [LARGE SCALE GENOMIC DNA]</scope>
    <source>
        <strain evidence="1 2">F39-2</strain>
    </source>
</reference>
<gene>
    <name evidence="1" type="ORF">HH214_11090</name>
</gene>
<dbReference type="PANTHER" id="PTHR38436:SF1">
    <property type="entry name" value="ESTER CYCLASE"/>
    <property type="match status" value="1"/>
</dbReference>
<dbReference type="Pfam" id="PF07366">
    <property type="entry name" value="SnoaL"/>
    <property type="match status" value="1"/>
</dbReference>
<name>A0A7L5DZ35_9SPHI</name>
<dbReference type="InterPro" id="IPR032710">
    <property type="entry name" value="NTF2-like_dom_sf"/>
</dbReference>
<dbReference type="AlphaFoldDB" id="A0A7L5DZ35"/>
<dbReference type="RefSeq" id="WP_169607656.1">
    <property type="nucleotide sequence ID" value="NZ_CP051682.1"/>
</dbReference>
<accession>A0A7L5DZ35</accession>
<dbReference type="Proteomes" id="UP000503278">
    <property type="component" value="Chromosome"/>
</dbReference>
<dbReference type="KEGG" id="mrob:HH214_11090"/>
<dbReference type="GO" id="GO:0030638">
    <property type="term" value="P:polyketide metabolic process"/>
    <property type="evidence" value="ECO:0007669"/>
    <property type="project" value="InterPro"/>
</dbReference>
<evidence type="ECO:0000313" key="1">
    <source>
        <dbReference type="EMBL" id="QJD96372.1"/>
    </source>
</evidence>
<dbReference type="EMBL" id="CP051682">
    <property type="protein sequence ID" value="QJD96372.1"/>
    <property type="molecule type" value="Genomic_DNA"/>
</dbReference>